<evidence type="ECO:0000313" key="7">
    <source>
        <dbReference type="EMBL" id="BBH93889.1"/>
    </source>
</evidence>
<organism evidence="7">
    <name type="scientific">Thermogemmatispora argillosa</name>
    <dbReference type="NCBI Taxonomy" id="2045280"/>
    <lineage>
        <taxon>Bacteria</taxon>
        <taxon>Bacillati</taxon>
        <taxon>Chloroflexota</taxon>
        <taxon>Ktedonobacteria</taxon>
        <taxon>Thermogemmatisporales</taxon>
        <taxon>Thermogemmatisporaceae</taxon>
        <taxon>Thermogemmatispora</taxon>
    </lineage>
</organism>
<keyword evidence="2 6" id="KW-0812">Transmembrane</keyword>
<dbReference type="InterPro" id="IPR019109">
    <property type="entry name" value="MamF_MmsF"/>
</dbReference>
<feature type="transmembrane region" description="Helical" evidence="6">
    <location>
        <begin position="136"/>
        <end position="163"/>
    </location>
</feature>
<evidence type="ECO:0000256" key="5">
    <source>
        <dbReference type="SAM" id="MobiDB-lite"/>
    </source>
</evidence>
<accession>A0A455T3A3</accession>
<feature type="region of interest" description="Disordered" evidence="5">
    <location>
        <begin position="1"/>
        <end position="43"/>
    </location>
</feature>
<name>A0A455T3A3_9CHLR</name>
<dbReference type="PANTHER" id="PTHR36460">
    <property type="entry name" value="UPF0132 DOMAIN PROTEIN (AFU_ORTHOLOGUE AFUA_3G10255)"/>
    <property type="match status" value="1"/>
</dbReference>
<feature type="compositionally biased region" description="Polar residues" evidence="5">
    <location>
        <begin position="1"/>
        <end position="15"/>
    </location>
</feature>
<dbReference type="PANTHER" id="PTHR36460:SF1">
    <property type="entry name" value="UPF0132 DOMAIN PROTEIN (AFU_ORTHOLOGUE AFUA_3G10255)"/>
    <property type="match status" value="1"/>
</dbReference>
<protein>
    <recommendedName>
        <fullName evidence="8">DUF4870 domain-containing protein</fullName>
    </recommendedName>
</protein>
<evidence type="ECO:0000256" key="1">
    <source>
        <dbReference type="ARBA" id="ARBA00004141"/>
    </source>
</evidence>
<evidence type="ECO:0008006" key="8">
    <source>
        <dbReference type="Google" id="ProtNLM"/>
    </source>
</evidence>
<feature type="transmembrane region" description="Helical" evidence="6">
    <location>
        <begin position="80"/>
        <end position="99"/>
    </location>
</feature>
<evidence type="ECO:0000256" key="4">
    <source>
        <dbReference type="ARBA" id="ARBA00023136"/>
    </source>
</evidence>
<keyword evidence="4 6" id="KW-0472">Membrane</keyword>
<evidence type="ECO:0000256" key="6">
    <source>
        <dbReference type="SAM" id="Phobius"/>
    </source>
</evidence>
<evidence type="ECO:0000256" key="2">
    <source>
        <dbReference type="ARBA" id="ARBA00022692"/>
    </source>
</evidence>
<dbReference type="GO" id="GO:0016020">
    <property type="term" value="C:membrane"/>
    <property type="evidence" value="ECO:0007669"/>
    <property type="project" value="UniProtKB-SubCell"/>
</dbReference>
<dbReference type="EMBL" id="AP019377">
    <property type="protein sequence ID" value="BBH93889.1"/>
    <property type="molecule type" value="Genomic_DNA"/>
</dbReference>
<feature type="transmembrane region" description="Helical" evidence="6">
    <location>
        <begin position="111"/>
        <end position="130"/>
    </location>
</feature>
<gene>
    <name evidence="7" type="ORF">KTA_20880</name>
</gene>
<evidence type="ECO:0000256" key="3">
    <source>
        <dbReference type="ARBA" id="ARBA00022989"/>
    </source>
</evidence>
<comment type="subcellular location">
    <subcellularLocation>
        <location evidence="1">Membrane</location>
        <topology evidence="1">Multi-pass membrane protein</topology>
    </subcellularLocation>
</comment>
<keyword evidence="3 6" id="KW-1133">Transmembrane helix</keyword>
<proteinExistence type="predicted"/>
<sequence length="190" mass="20098">MSWNPTPGQDPNQPDSGQYGGYSSQPGGPYGSPPNNPYGGSTYGSGPSYGQAQYGGQQPYGMGGAASSLGPTSMGMEANVAAGLSYVLGWLTGLIFFLIEKQNRFVRFHAMQSLIWSGTLTVVVIVLSVLERIPLIGLLAFCLLGLTGLVGFVSWIVLLIMAFQGKYFKLPVIGDYAERYANTPPAGMGL</sequence>
<reference evidence="7" key="1">
    <citation type="submission" date="2018-12" db="EMBL/GenBank/DDBJ databases">
        <title>Novel natural products biosynthetic potential of the class Ktedonobacteria.</title>
        <authorList>
            <person name="Zheng Y."/>
            <person name="Saitou A."/>
            <person name="Wang C.M."/>
            <person name="Toyoda A."/>
            <person name="Minakuchi Y."/>
            <person name="Sekiguchi Y."/>
            <person name="Ueda K."/>
            <person name="Takano H."/>
            <person name="Sakai Y."/>
            <person name="Yokota A."/>
            <person name="Yabe S."/>
        </authorList>
    </citation>
    <scope>NUCLEOTIDE SEQUENCE</scope>
    <source>
        <strain evidence="7">A3-2</strain>
    </source>
</reference>
<dbReference type="Pfam" id="PF09685">
    <property type="entry name" value="MamF_MmsF"/>
    <property type="match status" value="1"/>
</dbReference>
<dbReference type="AlphaFoldDB" id="A0A455T3A3"/>